<name>A0A8H7NX67_9APHY</name>
<accession>A0A8H7NX67</accession>
<dbReference type="Proteomes" id="UP000639403">
    <property type="component" value="Unassembled WGS sequence"/>
</dbReference>
<reference evidence="2" key="2">
    <citation type="journal article" name="Front. Microbiol.">
        <title>Degradative Capacity of Two Strains of Rhodonia placenta: From Phenotype to Genotype.</title>
        <authorList>
            <person name="Kolle M."/>
            <person name="Horta M.A.C."/>
            <person name="Nowrousian M."/>
            <person name="Ohm R.A."/>
            <person name="Benz J.P."/>
            <person name="Pilgard A."/>
        </authorList>
    </citation>
    <scope>NUCLEOTIDE SEQUENCE</scope>
    <source>
        <strain evidence="2">FPRL280</strain>
    </source>
</reference>
<dbReference type="AlphaFoldDB" id="A0A8H7NX67"/>
<proteinExistence type="predicted"/>
<evidence type="ECO:0000256" key="1">
    <source>
        <dbReference type="SAM" id="MobiDB-lite"/>
    </source>
</evidence>
<reference evidence="2" key="1">
    <citation type="submission" date="2020-11" db="EMBL/GenBank/DDBJ databases">
        <authorList>
            <person name="Koelle M."/>
            <person name="Horta M.A.C."/>
            <person name="Nowrousian M."/>
            <person name="Ohm R.A."/>
            <person name="Benz P."/>
            <person name="Pilgard A."/>
        </authorList>
    </citation>
    <scope>NUCLEOTIDE SEQUENCE</scope>
    <source>
        <strain evidence="2">FPRL280</strain>
    </source>
</reference>
<dbReference type="EMBL" id="JADOXO010000247">
    <property type="protein sequence ID" value="KAF9808225.1"/>
    <property type="molecule type" value="Genomic_DNA"/>
</dbReference>
<protein>
    <submittedName>
        <fullName evidence="2">Uncharacterized protein</fullName>
    </submittedName>
</protein>
<sequence length="36" mass="4239">MDQVNSQCRDAQQVPVPSSDHFSGELRDKYCRPWEE</sequence>
<organism evidence="2 3">
    <name type="scientific">Rhodonia placenta</name>
    <dbReference type="NCBI Taxonomy" id="104341"/>
    <lineage>
        <taxon>Eukaryota</taxon>
        <taxon>Fungi</taxon>
        <taxon>Dikarya</taxon>
        <taxon>Basidiomycota</taxon>
        <taxon>Agaricomycotina</taxon>
        <taxon>Agaricomycetes</taxon>
        <taxon>Polyporales</taxon>
        <taxon>Adustoporiaceae</taxon>
        <taxon>Rhodonia</taxon>
    </lineage>
</organism>
<evidence type="ECO:0000313" key="2">
    <source>
        <dbReference type="EMBL" id="KAF9808225.1"/>
    </source>
</evidence>
<feature type="compositionally biased region" description="Basic and acidic residues" evidence="1">
    <location>
        <begin position="22"/>
        <end position="36"/>
    </location>
</feature>
<evidence type="ECO:0000313" key="3">
    <source>
        <dbReference type="Proteomes" id="UP000639403"/>
    </source>
</evidence>
<feature type="region of interest" description="Disordered" evidence="1">
    <location>
        <begin position="1"/>
        <end position="36"/>
    </location>
</feature>
<gene>
    <name evidence="2" type="ORF">IEO21_07932</name>
</gene>
<feature type="compositionally biased region" description="Polar residues" evidence="1">
    <location>
        <begin position="1"/>
        <end position="10"/>
    </location>
</feature>
<comment type="caution">
    <text evidence="2">The sequence shown here is derived from an EMBL/GenBank/DDBJ whole genome shotgun (WGS) entry which is preliminary data.</text>
</comment>